<reference evidence="4 5" key="1">
    <citation type="submission" date="2019-12" db="EMBL/GenBank/DDBJ databases">
        <authorList>
            <person name="Alioto T."/>
            <person name="Alioto T."/>
            <person name="Gomez Garrido J."/>
        </authorList>
    </citation>
    <scope>NUCLEOTIDE SEQUENCE [LARGE SCALE GENOMIC DNA]</scope>
</reference>
<feature type="region of interest" description="Disordered" evidence="2">
    <location>
        <begin position="31"/>
        <end position="51"/>
    </location>
</feature>
<dbReference type="PROSITE" id="PS50089">
    <property type="entry name" value="ZF_RING_2"/>
    <property type="match status" value="1"/>
</dbReference>
<keyword evidence="1" id="KW-0479">Metal-binding</keyword>
<dbReference type="EMBL" id="CACTIH010005432">
    <property type="protein sequence ID" value="CAA2992149.1"/>
    <property type="molecule type" value="Genomic_DNA"/>
</dbReference>
<dbReference type="InterPro" id="IPR001841">
    <property type="entry name" value="Znf_RING"/>
</dbReference>
<evidence type="ECO:0000259" key="3">
    <source>
        <dbReference type="PROSITE" id="PS50089"/>
    </source>
</evidence>
<dbReference type="PANTHER" id="PTHR46629">
    <property type="entry name" value="OS01G0917900 PROTEIN"/>
    <property type="match status" value="1"/>
</dbReference>
<keyword evidence="1" id="KW-0863">Zinc-finger</keyword>
<evidence type="ECO:0000313" key="5">
    <source>
        <dbReference type="Proteomes" id="UP000594638"/>
    </source>
</evidence>
<dbReference type="Proteomes" id="UP000594638">
    <property type="component" value="Unassembled WGS sequence"/>
</dbReference>
<accession>A0A8S0SKJ9</accession>
<proteinExistence type="predicted"/>
<sequence>MDGGERSKSITKRLGFKRMGCCGAKLVLGSTRGDHEEEETPSNSQIGLPHGHSPAASGMILAAALAIESENEETIPSPVSVTAGPPLKMPLMKFLEETEDWDEETKYEEEGGCDSLCCVCMGREKGAAFIPCGHTFCSVCSRELRRNKRACPLCNRYIIDILDIY</sequence>
<dbReference type="OrthoDB" id="1711136at2759"/>
<dbReference type="Pfam" id="PF13920">
    <property type="entry name" value="zf-C3HC4_3"/>
    <property type="match status" value="1"/>
</dbReference>
<evidence type="ECO:0000313" key="4">
    <source>
        <dbReference type="EMBL" id="CAA2992149.1"/>
    </source>
</evidence>
<dbReference type="Gene3D" id="3.30.40.10">
    <property type="entry name" value="Zinc/RING finger domain, C3HC4 (zinc finger)"/>
    <property type="match status" value="1"/>
</dbReference>
<evidence type="ECO:0000256" key="2">
    <source>
        <dbReference type="SAM" id="MobiDB-lite"/>
    </source>
</evidence>
<name>A0A8S0SKJ9_OLEEU</name>
<dbReference type="SMART" id="SM00184">
    <property type="entry name" value="RING"/>
    <property type="match status" value="1"/>
</dbReference>
<feature type="domain" description="RING-type" evidence="3">
    <location>
        <begin position="117"/>
        <end position="155"/>
    </location>
</feature>
<evidence type="ECO:0000256" key="1">
    <source>
        <dbReference type="PROSITE-ProRule" id="PRU00175"/>
    </source>
</evidence>
<dbReference type="Gramene" id="OE9A092124T1">
    <property type="protein sequence ID" value="OE9A092124C1"/>
    <property type="gene ID" value="OE9A092124"/>
</dbReference>
<gene>
    <name evidence="4" type="ORF">OLEA9_A092124</name>
</gene>
<keyword evidence="5" id="KW-1185">Reference proteome</keyword>
<dbReference type="GO" id="GO:0008270">
    <property type="term" value="F:zinc ion binding"/>
    <property type="evidence" value="ECO:0007669"/>
    <property type="project" value="UniProtKB-KW"/>
</dbReference>
<comment type="caution">
    <text evidence="4">The sequence shown here is derived from an EMBL/GenBank/DDBJ whole genome shotgun (WGS) entry which is preliminary data.</text>
</comment>
<dbReference type="InterPro" id="IPR013083">
    <property type="entry name" value="Znf_RING/FYVE/PHD"/>
</dbReference>
<dbReference type="SUPFAM" id="SSF57850">
    <property type="entry name" value="RING/U-box"/>
    <property type="match status" value="1"/>
</dbReference>
<keyword evidence="1" id="KW-0862">Zinc</keyword>
<organism evidence="4 5">
    <name type="scientific">Olea europaea subsp. europaea</name>
    <dbReference type="NCBI Taxonomy" id="158383"/>
    <lineage>
        <taxon>Eukaryota</taxon>
        <taxon>Viridiplantae</taxon>
        <taxon>Streptophyta</taxon>
        <taxon>Embryophyta</taxon>
        <taxon>Tracheophyta</taxon>
        <taxon>Spermatophyta</taxon>
        <taxon>Magnoliopsida</taxon>
        <taxon>eudicotyledons</taxon>
        <taxon>Gunneridae</taxon>
        <taxon>Pentapetalae</taxon>
        <taxon>asterids</taxon>
        <taxon>lamiids</taxon>
        <taxon>Lamiales</taxon>
        <taxon>Oleaceae</taxon>
        <taxon>Oleeae</taxon>
        <taxon>Olea</taxon>
    </lineage>
</organism>
<dbReference type="AlphaFoldDB" id="A0A8S0SKJ9"/>
<protein>
    <submittedName>
        <fullName evidence="4">Death-associated inhibitor of apoptosis 1-like isoform X2</fullName>
    </submittedName>
</protein>